<protein>
    <recommendedName>
        <fullName evidence="1">AAA+ ATPase domain-containing protein</fullName>
    </recommendedName>
</protein>
<gene>
    <name evidence="2" type="ORF">BO225_07730</name>
</gene>
<dbReference type="InterPro" id="IPR051396">
    <property type="entry name" value="Bact_Antivir_Def_Nuclease"/>
</dbReference>
<dbReference type="PANTHER" id="PTHR43581:SF2">
    <property type="entry name" value="EXCINUCLEASE ATPASE SUBUNIT"/>
    <property type="match status" value="1"/>
</dbReference>
<name>A0A1U7NLR6_9FIRM</name>
<dbReference type="InterPro" id="IPR027417">
    <property type="entry name" value="P-loop_NTPase"/>
</dbReference>
<feature type="domain" description="AAA+ ATPase" evidence="1">
    <location>
        <begin position="25"/>
        <end position="303"/>
    </location>
</feature>
<evidence type="ECO:0000259" key="1">
    <source>
        <dbReference type="SMART" id="SM00382"/>
    </source>
</evidence>
<dbReference type="EMBL" id="MPKA01000079">
    <property type="protein sequence ID" value="OLU45815.1"/>
    <property type="molecule type" value="Genomic_DNA"/>
</dbReference>
<dbReference type="RefSeq" id="WP_076341691.1">
    <property type="nucleotide sequence ID" value="NZ_CAPDDE010000002.1"/>
</dbReference>
<dbReference type="AlphaFoldDB" id="A0A1U7NLR6"/>
<dbReference type="GO" id="GO:0016887">
    <property type="term" value="F:ATP hydrolysis activity"/>
    <property type="evidence" value="ECO:0007669"/>
    <property type="project" value="InterPro"/>
</dbReference>
<comment type="caution">
    <text evidence="2">The sequence shown here is derived from an EMBL/GenBank/DDBJ whole genome shotgun (WGS) entry which is preliminary data.</text>
</comment>
<keyword evidence="3" id="KW-1185">Reference proteome</keyword>
<reference evidence="2 3" key="1">
    <citation type="submission" date="2016-11" db="EMBL/GenBank/DDBJ databases">
        <title>Description of two novel members of the family Erysipelotrichaceae: Ileibacterium lipovorans gen. nov., sp. nov. and Dubosiella newyorkensis, gen. nov., sp. nov.</title>
        <authorList>
            <person name="Cox L.M."/>
            <person name="Sohn J."/>
            <person name="Tyrrell K.L."/>
            <person name="Citron D.M."/>
            <person name="Lawson P.A."/>
            <person name="Patel N.B."/>
            <person name="Iizumi T."/>
            <person name="Perez-Perez G.I."/>
            <person name="Goldstein E.J."/>
            <person name="Blaser M.J."/>
        </authorList>
    </citation>
    <scope>NUCLEOTIDE SEQUENCE [LARGE SCALE GENOMIC DNA]</scope>
    <source>
        <strain evidence="2 3">NYU-BL-A4</strain>
    </source>
</reference>
<dbReference type="InterPro" id="IPR017871">
    <property type="entry name" value="ABC_transporter-like_CS"/>
</dbReference>
<dbReference type="InterPro" id="IPR003959">
    <property type="entry name" value="ATPase_AAA_core"/>
</dbReference>
<dbReference type="PROSITE" id="PS00211">
    <property type="entry name" value="ABC_TRANSPORTER_1"/>
    <property type="match status" value="1"/>
</dbReference>
<sequence length="551" mass="62970">MKIKKIELINFKRFTHLIVEKIPETAKMIILVGPNGSGKTSFMEALNHYYKYTGYYDIGDYHYLSKIGNEEELNHDQWFKRASKLVDIDFHDITPPKTIGNSSDIKGHFYFRSAYRNEPDFQISSMQRQPDPTESIRLKTLNQNDQTVSANYQRLVATTISSVYNVENDSKSVATLREELTGKICVAIEHVFEDLEFSSLGEPLKNGNFYFTKGSTKNFNYCNLSAGEKSVFDLILDMVVQSEYYPDAIYCIDEPETHLHTKLQGNVLRELYFLIPGNSQLWISTHSIGMLQEAEEIEKKNPGTVVFLDFGERDFDTDQVIYPTKIGKAVLEKFYELAFGDFAKLMLPRTIIFCEGDSNGKKRKNFDKTIYSTIFANTHPDAFFISGGSCNDIEKIENTHGEIISTLLKNTRVIKIVDRDNRSDQEIIDLKKKGIRVLKERNLESYLLDDTVIKKLCDSVGKSEEYSECIREKNCALVASIDRGNALDDYKSASGDIYNSLKKRLALTKCGNSADSFIRDTLSPLITPDMDIYKKLEEEIFGKMGEEENDE</sequence>
<dbReference type="Pfam" id="PF13304">
    <property type="entry name" value="AAA_21"/>
    <property type="match status" value="1"/>
</dbReference>
<dbReference type="Pfam" id="PF13175">
    <property type="entry name" value="AAA_15"/>
    <property type="match status" value="1"/>
</dbReference>
<dbReference type="SUPFAM" id="SSF52540">
    <property type="entry name" value="P-loop containing nucleoside triphosphate hydrolases"/>
    <property type="match status" value="1"/>
</dbReference>
<dbReference type="OrthoDB" id="1093370at2"/>
<dbReference type="InterPro" id="IPR003593">
    <property type="entry name" value="AAA+_ATPase"/>
</dbReference>
<dbReference type="Proteomes" id="UP000186705">
    <property type="component" value="Unassembled WGS sequence"/>
</dbReference>
<organism evidence="2 3">
    <name type="scientific">Dubosiella newyorkensis</name>
    <dbReference type="NCBI Taxonomy" id="1862672"/>
    <lineage>
        <taxon>Bacteria</taxon>
        <taxon>Bacillati</taxon>
        <taxon>Bacillota</taxon>
        <taxon>Erysipelotrichia</taxon>
        <taxon>Erysipelotrichales</taxon>
        <taxon>Erysipelotrichaceae</taxon>
        <taxon>Dubosiella</taxon>
    </lineage>
</organism>
<evidence type="ECO:0000313" key="3">
    <source>
        <dbReference type="Proteomes" id="UP000186705"/>
    </source>
</evidence>
<dbReference type="GeneID" id="78275826"/>
<accession>A0A1U7NLR6</accession>
<dbReference type="GO" id="GO:0005524">
    <property type="term" value="F:ATP binding"/>
    <property type="evidence" value="ECO:0007669"/>
    <property type="project" value="InterPro"/>
</dbReference>
<dbReference type="InterPro" id="IPR041685">
    <property type="entry name" value="AAA_GajA/Old/RecF-like"/>
</dbReference>
<dbReference type="PANTHER" id="PTHR43581">
    <property type="entry name" value="ATP/GTP PHOSPHATASE"/>
    <property type="match status" value="1"/>
</dbReference>
<proteinExistence type="predicted"/>
<evidence type="ECO:0000313" key="2">
    <source>
        <dbReference type="EMBL" id="OLU45815.1"/>
    </source>
</evidence>
<dbReference type="STRING" id="1862672.BO225_07730"/>
<dbReference type="SMART" id="SM00382">
    <property type="entry name" value="AAA"/>
    <property type="match status" value="1"/>
</dbReference>
<dbReference type="Gene3D" id="3.40.50.300">
    <property type="entry name" value="P-loop containing nucleotide triphosphate hydrolases"/>
    <property type="match status" value="1"/>
</dbReference>